<dbReference type="Proteomes" id="UP001283361">
    <property type="component" value="Unassembled WGS sequence"/>
</dbReference>
<dbReference type="EMBL" id="JAWDGP010007653">
    <property type="protein sequence ID" value="KAK3709762.1"/>
    <property type="molecule type" value="Genomic_DNA"/>
</dbReference>
<protein>
    <submittedName>
        <fullName evidence="1">Uncharacterized protein</fullName>
    </submittedName>
</protein>
<gene>
    <name evidence="1" type="ORF">RRG08_028797</name>
</gene>
<proteinExistence type="predicted"/>
<keyword evidence="2" id="KW-1185">Reference proteome</keyword>
<accession>A0AAE0XT22</accession>
<reference evidence="1" key="1">
    <citation type="journal article" date="2023" name="G3 (Bethesda)">
        <title>A reference genome for the long-term kleptoplast-retaining sea slug Elysia crispata morphotype clarki.</title>
        <authorList>
            <person name="Eastman K.E."/>
            <person name="Pendleton A.L."/>
            <person name="Shaikh M.A."/>
            <person name="Suttiyut T."/>
            <person name="Ogas R."/>
            <person name="Tomko P."/>
            <person name="Gavelis G."/>
            <person name="Widhalm J.R."/>
            <person name="Wisecaver J.H."/>
        </authorList>
    </citation>
    <scope>NUCLEOTIDE SEQUENCE</scope>
    <source>
        <strain evidence="1">ECLA1</strain>
    </source>
</reference>
<sequence>MPSAKTFTQPSECLKRPQSATRLHGNLKPTLKSLTSTLWLCGLIWLAYKKDMNLKRDLNVIRLDNAYNTRPLSTQEYVTAE</sequence>
<evidence type="ECO:0000313" key="1">
    <source>
        <dbReference type="EMBL" id="KAK3709762.1"/>
    </source>
</evidence>
<evidence type="ECO:0000313" key="2">
    <source>
        <dbReference type="Proteomes" id="UP001283361"/>
    </source>
</evidence>
<dbReference type="AlphaFoldDB" id="A0AAE0XT22"/>
<comment type="caution">
    <text evidence="1">The sequence shown here is derived from an EMBL/GenBank/DDBJ whole genome shotgun (WGS) entry which is preliminary data.</text>
</comment>
<organism evidence="1 2">
    <name type="scientific">Elysia crispata</name>
    <name type="common">lettuce slug</name>
    <dbReference type="NCBI Taxonomy" id="231223"/>
    <lineage>
        <taxon>Eukaryota</taxon>
        <taxon>Metazoa</taxon>
        <taxon>Spiralia</taxon>
        <taxon>Lophotrochozoa</taxon>
        <taxon>Mollusca</taxon>
        <taxon>Gastropoda</taxon>
        <taxon>Heterobranchia</taxon>
        <taxon>Euthyneura</taxon>
        <taxon>Panpulmonata</taxon>
        <taxon>Sacoglossa</taxon>
        <taxon>Placobranchoidea</taxon>
        <taxon>Plakobranchidae</taxon>
        <taxon>Elysia</taxon>
    </lineage>
</organism>
<name>A0AAE0XT22_9GAST</name>